<dbReference type="Proteomes" id="UP000030762">
    <property type="component" value="Unassembled WGS sequence"/>
</dbReference>
<dbReference type="InParanoid" id="T0R1T0"/>
<dbReference type="Pfam" id="PF13472">
    <property type="entry name" value="Lipase_GDSL_2"/>
    <property type="match status" value="1"/>
</dbReference>
<evidence type="ECO:0000313" key="4">
    <source>
        <dbReference type="Proteomes" id="UP000030762"/>
    </source>
</evidence>
<dbReference type="PANTHER" id="PTHR14209">
    <property type="entry name" value="ISOAMYL ACETATE-HYDROLYZING ESTERASE 1"/>
    <property type="match status" value="1"/>
</dbReference>
<dbReference type="VEuPathDB" id="FungiDB:SDRG_02202"/>
<sequence>MRVVCVLLALLLALVAAVEKMPGEYEPINGPTPLIITMGDSITELGANPSLMGYQVMLTNTYQRKADVVNRGMSGRTTRWWLSQLPRVLKDWEHKHPSLISIYLGVNDASLINGVDAALHVPLDEFTTNLRLMLASFNEAFPNCKILLLTASAVDERTGWSAGRSNAEASRYANATIRLARTLRLPVIDLFTPTFNDLSLFYDGLHLNSRGYVLLHGLFITTVRSYYPDLAPENMGWAF</sequence>
<keyword evidence="4" id="KW-1185">Reference proteome</keyword>
<dbReference type="eggNOG" id="KOG3035">
    <property type="taxonomic scope" value="Eukaryota"/>
</dbReference>
<dbReference type="EMBL" id="JH767136">
    <property type="protein sequence ID" value="EQC40300.1"/>
    <property type="molecule type" value="Genomic_DNA"/>
</dbReference>
<dbReference type="STRING" id="1156394.T0R1T0"/>
<protein>
    <recommendedName>
        <fullName evidence="2">SGNH hydrolase-type esterase domain-containing protein</fullName>
    </recommendedName>
</protein>
<feature type="domain" description="SGNH hydrolase-type esterase" evidence="2">
    <location>
        <begin position="38"/>
        <end position="212"/>
    </location>
</feature>
<name>T0R1T0_SAPDV</name>
<evidence type="ECO:0000313" key="3">
    <source>
        <dbReference type="EMBL" id="EQC40300.1"/>
    </source>
</evidence>
<accession>T0R1T0</accession>
<organism evidence="3 4">
    <name type="scientific">Saprolegnia diclina (strain VS20)</name>
    <dbReference type="NCBI Taxonomy" id="1156394"/>
    <lineage>
        <taxon>Eukaryota</taxon>
        <taxon>Sar</taxon>
        <taxon>Stramenopiles</taxon>
        <taxon>Oomycota</taxon>
        <taxon>Saprolegniomycetes</taxon>
        <taxon>Saprolegniales</taxon>
        <taxon>Saprolegniaceae</taxon>
        <taxon>Saprolegnia</taxon>
    </lineage>
</organism>
<dbReference type="RefSeq" id="XP_008605999.1">
    <property type="nucleotide sequence ID" value="XM_008607777.1"/>
</dbReference>
<evidence type="ECO:0000259" key="2">
    <source>
        <dbReference type="Pfam" id="PF13472"/>
    </source>
</evidence>
<dbReference type="GeneID" id="19942929"/>
<gene>
    <name evidence="3" type="ORF">SDRG_02202</name>
</gene>
<proteinExistence type="predicted"/>
<dbReference type="InterPro" id="IPR013830">
    <property type="entry name" value="SGNH_hydro"/>
</dbReference>
<dbReference type="OMA" id="WAFHREI"/>
<dbReference type="Gene3D" id="3.40.50.1110">
    <property type="entry name" value="SGNH hydrolase"/>
    <property type="match status" value="1"/>
</dbReference>
<dbReference type="OrthoDB" id="671439at2759"/>
<dbReference type="InterPro" id="IPR045136">
    <property type="entry name" value="Iah1-like"/>
</dbReference>
<dbReference type="SUPFAM" id="SSF52266">
    <property type="entry name" value="SGNH hydrolase"/>
    <property type="match status" value="1"/>
</dbReference>
<dbReference type="InterPro" id="IPR036514">
    <property type="entry name" value="SGNH_hydro_sf"/>
</dbReference>
<keyword evidence="1" id="KW-0732">Signal</keyword>
<evidence type="ECO:0000256" key="1">
    <source>
        <dbReference type="SAM" id="SignalP"/>
    </source>
</evidence>
<dbReference type="PANTHER" id="PTHR14209:SF19">
    <property type="entry name" value="ISOAMYL ACETATE-HYDROLYZING ESTERASE 1 HOMOLOG"/>
    <property type="match status" value="1"/>
</dbReference>
<dbReference type="AlphaFoldDB" id="T0R1T0"/>
<feature type="signal peptide" evidence="1">
    <location>
        <begin position="1"/>
        <end position="17"/>
    </location>
</feature>
<feature type="chain" id="PRO_5004570822" description="SGNH hydrolase-type esterase domain-containing protein" evidence="1">
    <location>
        <begin position="18"/>
        <end position="239"/>
    </location>
</feature>
<reference evidence="3 4" key="1">
    <citation type="submission" date="2012-04" db="EMBL/GenBank/DDBJ databases">
        <title>The Genome Sequence of Saprolegnia declina VS20.</title>
        <authorList>
            <consortium name="The Broad Institute Genome Sequencing Platform"/>
            <person name="Russ C."/>
            <person name="Nusbaum C."/>
            <person name="Tyler B."/>
            <person name="van West P."/>
            <person name="Dieguez-Uribeondo J."/>
            <person name="de Bruijn I."/>
            <person name="Tripathy S."/>
            <person name="Jiang R."/>
            <person name="Young S.K."/>
            <person name="Zeng Q."/>
            <person name="Gargeya S."/>
            <person name="Fitzgerald M."/>
            <person name="Haas B."/>
            <person name="Abouelleil A."/>
            <person name="Alvarado L."/>
            <person name="Arachchi H.M."/>
            <person name="Berlin A."/>
            <person name="Chapman S.B."/>
            <person name="Goldberg J."/>
            <person name="Griggs A."/>
            <person name="Gujja S."/>
            <person name="Hansen M."/>
            <person name="Howarth C."/>
            <person name="Imamovic A."/>
            <person name="Larimer J."/>
            <person name="McCowen C."/>
            <person name="Montmayeur A."/>
            <person name="Murphy C."/>
            <person name="Neiman D."/>
            <person name="Pearson M."/>
            <person name="Priest M."/>
            <person name="Roberts A."/>
            <person name="Saif S."/>
            <person name="Shea T."/>
            <person name="Sisk P."/>
            <person name="Sykes S."/>
            <person name="Wortman J."/>
            <person name="Nusbaum C."/>
            <person name="Birren B."/>
        </authorList>
    </citation>
    <scope>NUCLEOTIDE SEQUENCE [LARGE SCALE GENOMIC DNA]</scope>
    <source>
        <strain evidence="3 4">VS20</strain>
    </source>
</reference>